<dbReference type="InterPro" id="IPR009057">
    <property type="entry name" value="Homeodomain-like_sf"/>
</dbReference>
<evidence type="ECO:0000256" key="1">
    <source>
        <dbReference type="ARBA" id="ARBA00022741"/>
    </source>
</evidence>
<dbReference type="InterPro" id="IPR011006">
    <property type="entry name" value="CheY-like_superfamily"/>
</dbReference>
<dbReference type="RefSeq" id="WP_306432620.1">
    <property type="nucleotide sequence ID" value="NZ_BMDZ01000033.1"/>
</dbReference>
<evidence type="ECO:0000256" key="3">
    <source>
        <dbReference type="ARBA" id="ARBA00023012"/>
    </source>
</evidence>
<dbReference type="PANTHER" id="PTHR32071">
    <property type="entry name" value="TRANSCRIPTIONAL REGULATORY PROTEIN"/>
    <property type="match status" value="1"/>
</dbReference>
<keyword evidence="4" id="KW-0805">Transcription regulation</keyword>
<dbReference type="InterPro" id="IPR002078">
    <property type="entry name" value="Sigma_54_int"/>
</dbReference>
<proteinExistence type="predicted"/>
<name>A0ABQ1IM32_9PROT</name>
<dbReference type="Proteomes" id="UP000603352">
    <property type="component" value="Unassembled WGS sequence"/>
</dbReference>
<evidence type="ECO:0000256" key="6">
    <source>
        <dbReference type="ARBA" id="ARBA00023159"/>
    </source>
</evidence>
<dbReference type="PROSITE" id="PS00675">
    <property type="entry name" value="SIGMA54_INTERACT_1"/>
    <property type="match status" value="1"/>
</dbReference>
<dbReference type="Gene3D" id="3.40.50.300">
    <property type="entry name" value="P-loop containing nucleotide triphosphate hydrolases"/>
    <property type="match status" value="1"/>
</dbReference>
<dbReference type="EMBL" id="BMDZ01000033">
    <property type="protein sequence ID" value="GGB45482.1"/>
    <property type="molecule type" value="Genomic_DNA"/>
</dbReference>
<dbReference type="SUPFAM" id="SSF52172">
    <property type="entry name" value="CheY-like"/>
    <property type="match status" value="1"/>
</dbReference>
<dbReference type="SUPFAM" id="SSF52540">
    <property type="entry name" value="P-loop containing nucleoside triphosphate hydrolases"/>
    <property type="match status" value="1"/>
</dbReference>
<dbReference type="InterPro" id="IPR025943">
    <property type="entry name" value="Sigma_54_int_dom_ATP-bd_2"/>
</dbReference>
<evidence type="ECO:0000259" key="9">
    <source>
        <dbReference type="PROSITE" id="PS50045"/>
    </source>
</evidence>
<dbReference type="Pfam" id="PF02954">
    <property type="entry name" value="HTH_8"/>
    <property type="match status" value="1"/>
</dbReference>
<dbReference type="Pfam" id="PF00072">
    <property type="entry name" value="Response_reg"/>
    <property type="match status" value="1"/>
</dbReference>
<evidence type="ECO:0000313" key="11">
    <source>
        <dbReference type="EMBL" id="GGB45482.1"/>
    </source>
</evidence>
<dbReference type="Gene3D" id="1.10.8.60">
    <property type="match status" value="1"/>
</dbReference>
<dbReference type="InterPro" id="IPR003593">
    <property type="entry name" value="AAA+_ATPase"/>
</dbReference>
<keyword evidence="8" id="KW-0597">Phosphoprotein</keyword>
<gene>
    <name evidence="11" type="primary">dctD</name>
    <name evidence="11" type="ORF">GCM10011505_28400</name>
</gene>
<dbReference type="Gene3D" id="3.40.50.2300">
    <property type="match status" value="1"/>
</dbReference>
<dbReference type="SUPFAM" id="SSF46689">
    <property type="entry name" value="Homeodomain-like"/>
    <property type="match status" value="1"/>
</dbReference>
<dbReference type="InterPro" id="IPR001789">
    <property type="entry name" value="Sig_transdc_resp-reg_receiver"/>
</dbReference>
<dbReference type="PROSITE" id="PS00676">
    <property type="entry name" value="SIGMA54_INTERACT_2"/>
    <property type="match status" value="1"/>
</dbReference>
<dbReference type="InterPro" id="IPR002197">
    <property type="entry name" value="HTH_Fis"/>
</dbReference>
<dbReference type="InterPro" id="IPR025944">
    <property type="entry name" value="Sigma_54_int_dom_CS"/>
</dbReference>
<keyword evidence="12" id="KW-1185">Reference proteome</keyword>
<organism evidence="11 12">
    <name type="scientific">Tistrella bauzanensis</name>
    <dbReference type="NCBI Taxonomy" id="657419"/>
    <lineage>
        <taxon>Bacteria</taxon>
        <taxon>Pseudomonadati</taxon>
        <taxon>Pseudomonadota</taxon>
        <taxon>Alphaproteobacteria</taxon>
        <taxon>Geminicoccales</taxon>
        <taxon>Geminicoccaceae</taxon>
        <taxon>Tistrella</taxon>
    </lineage>
</organism>
<dbReference type="CDD" id="cd17549">
    <property type="entry name" value="REC_DctD-like"/>
    <property type="match status" value="1"/>
</dbReference>
<dbReference type="CDD" id="cd00009">
    <property type="entry name" value="AAA"/>
    <property type="match status" value="1"/>
</dbReference>
<evidence type="ECO:0000256" key="7">
    <source>
        <dbReference type="ARBA" id="ARBA00023163"/>
    </source>
</evidence>
<evidence type="ECO:0000256" key="4">
    <source>
        <dbReference type="ARBA" id="ARBA00023015"/>
    </source>
</evidence>
<dbReference type="Gene3D" id="1.10.10.60">
    <property type="entry name" value="Homeodomain-like"/>
    <property type="match status" value="1"/>
</dbReference>
<evidence type="ECO:0000256" key="5">
    <source>
        <dbReference type="ARBA" id="ARBA00023125"/>
    </source>
</evidence>
<dbReference type="Pfam" id="PF25601">
    <property type="entry name" value="AAA_lid_14"/>
    <property type="match status" value="1"/>
</dbReference>
<sequence>MTGRDTMPPTTGPVIFVDDEADIRLANVQSLELAGFAVIACDSAAAALDAVHADFPGVVVTDVRMPGTDGLALFRRLRALDPDLPVILVTGHGDIAMAVEAMRDGAHDFLPKPYPSDRLVETVRRAVAMRRLVIENRRLRAALDAEDGLPLIGRTPAMDQLRRMVREVAAADIDVLVLGETGSGKEVVAQALHAGSHRRDRRMVALNCGALPESVIESELFGHEPGAFTGAQRRRIGRIEHADGGTLFLDEIESMPKALQVKLLRVLETRTVEPLGTNEIRAVDLRVIGATKVDLLQAAAAGDFRDDLYYRLNVVTIRIPPLRERRADIPLLYVHFLARAASRFNRPPPPMTDAVRHHLWVHDWPGNVRELAHFAERAALGLTDGPPDHASGLSAMAGSAVDASLADDPSLPLPRRVDRFEAAAIRAALAADHGEVKAAVARLGLPRKTFYDKLQRHAIDPNDYRETRRGQP</sequence>
<keyword evidence="7" id="KW-0804">Transcription</keyword>
<reference evidence="12" key="1">
    <citation type="journal article" date="2019" name="Int. J. Syst. Evol. Microbiol.">
        <title>The Global Catalogue of Microorganisms (GCM) 10K type strain sequencing project: providing services to taxonomists for standard genome sequencing and annotation.</title>
        <authorList>
            <consortium name="The Broad Institute Genomics Platform"/>
            <consortium name="The Broad Institute Genome Sequencing Center for Infectious Disease"/>
            <person name="Wu L."/>
            <person name="Ma J."/>
        </authorList>
    </citation>
    <scope>NUCLEOTIDE SEQUENCE [LARGE SCALE GENOMIC DNA]</scope>
    <source>
        <strain evidence="12">CGMCC 1.10188</strain>
    </source>
</reference>
<dbReference type="SMART" id="SM00448">
    <property type="entry name" value="REC"/>
    <property type="match status" value="1"/>
</dbReference>
<protein>
    <submittedName>
        <fullName evidence="11">C4-dicarboxylate transport transcriptional regulatory protein DctD</fullName>
    </submittedName>
</protein>
<keyword evidence="2" id="KW-0067">ATP-binding</keyword>
<dbReference type="PROSITE" id="PS50110">
    <property type="entry name" value="RESPONSE_REGULATORY"/>
    <property type="match status" value="1"/>
</dbReference>
<feature type="modified residue" description="4-aspartylphosphate" evidence="8">
    <location>
        <position position="62"/>
    </location>
</feature>
<comment type="caution">
    <text evidence="11">The sequence shown here is derived from an EMBL/GenBank/DDBJ whole genome shotgun (WGS) entry which is preliminary data.</text>
</comment>
<evidence type="ECO:0000256" key="2">
    <source>
        <dbReference type="ARBA" id="ARBA00022840"/>
    </source>
</evidence>
<keyword evidence="1" id="KW-0547">Nucleotide-binding</keyword>
<keyword evidence="6" id="KW-0010">Activator</keyword>
<evidence type="ECO:0000256" key="8">
    <source>
        <dbReference type="PROSITE-ProRule" id="PRU00169"/>
    </source>
</evidence>
<dbReference type="PROSITE" id="PS00688">
    <property type="entry name" value="SIGMA54_INTERACT_3"/>
    <property type="match status" value="1"/>
</dbReference>
<dbReference type="InterPro" id="IPR058031">
    <property type="entry name" value="AAA_lid_NorR"/>
</dbReference>
<dbReference type="SMART" id="SM00382">
    <property type="entry name" value="AAA"/>
    <property type="match status" value="1"/>
</dbReference>
<evidence type="ECO:0000259" key="10">
    <source>
        <dbReference type="PROSITE" id="PS50110"/>
    </source>
</evidence>
<dbReference type="InterPro" id="IPR027417">
    <property type="entry name" value="P-loop_NTPase"/>
</dbReference>
<accession>A0ABQ1IM32</accession>
<feature type="domain" description="Sigma-54 factor interaction" evidence="9">
    <location>
        <begin position="151"/>
        <end position="380"/>
    </location>
</feature>
<dbReference type="Pfam" id="PF00158">
    <property type="entry name" value="Sigma54_activat"/>
    <property type="match status" value="1"/>
</dbReference>
<keyword evidence="5" id="KW-0238">DNA-binding</keyword>
<feature type="domain" description="Response regulatory" evidence="10">
    <location>
        <begin position="13"/>
        <end position="127"/>
    </location>
</feature>
<keyword evidence="3" id="KW-0902">Two-component regulatory system</keyword>
<dbReference type="PROSITE" id="PS50045">
    <property type="entry name" value="SIGMA54_INTERACT_4"/>
    <property type="match status" value="1"/>
</dbReference>
<dbReference type="PANTHER" id="PTHR32071:SF57">
    <property type="entry name" value="C4-DICARBOXYLATE TRANSPORT TRANSCRIPTIONAL REGULATORY PROTEIN DCTD"/>
    <property type="match status" value="1"/>
</dbReference>
<dbReference type="InterPro" id="IPR025662">
    <property type="entry name" value="Sigma_54_int_dom_ATP-bd_1"/>
</dbReference>
<evidence type="ECO:0000313" key="12">
    <source>
        <dbReference type="Proteomes" id="UP000603352"/>
    </source>
</evidence>